<dbReference type="PRINTS" id="PR00502">
    <property type="entry name" value="NUDIXFAMILY"/>
</dbReference>
<dbReference type="CDD" id="cd04673">
    <property type="entry name" value="NUDIX_ADPRase"/>
    <property type="match status" value="1"/>
</dbReference>
<dbReference type="InterPro" id="IPR015797">
    <property type="entry name" value="NUDIX_hydrolase-like_dom_sf"/>
</dbReference>
<dbReference type="RefSeq" id="WP_344023762.1">
    <property type="nucleotide sequence ID" value="NZ_BAAAJK010000016.1"/>
</dbReference>
<dbReference type="InterPro" id="IPR020084">
    <property type="entry name" value="NUDIX_hydrolase_CS"/>
</dbReference>
<dbReference type="PROSITE" id="PS51462">
    <property type="entry name" value="NUDIX"/>
    <property type="match status" value="1"/>
</dbReference>
<proteinExistence type="inferred from homology"/>
<accession>A0ABN1XYU4</accession>
<dbReference type="InterPro" id="IPR000086">
    <property type="entry name" value="NUDIX_hydrolase_dom"/>
</dbReference>
<evidence type="ECO:0000256" key="2">
    <source>
        <dbReference type="ARBA" id="ARBA00005582"/>
    </source>
</evidence>
<gene>
    <name evidence="6" type="ORF">GCM10009613_35150</name>
</gene>
<name>A0ABN1XYU4_9PSEU</name>
<comment type="caution">
    <text evidence="6">The sequence shown here is derived from an EMBL/GenBank/DDBJ whole genome shotgun (WGS) entry which is preliminary data.</text>
</comment>
<organism evidence="6 7">
    <name type="scientific">Pseudonocardia kongjuensis</name>
    <dbReference type="NCBI Taxonomy" id="102227"/>
    <lineage>
        <taxon>Bacteria</taxon>
        <taxon>Bacillati</taxon>
        <taxon>Actinomycetota</taxon>
        <taxon>Actinomycetes</taxon>
        <taxon>Pseudonocardiales</taxon>
        <taxon>Pseudonocardiaceae</taxon>
        <taxon>Pseudonocardia</taxon>
    </lineage>
</organism>
<feature type="domain" description="Nudix hydrolase" evidence="5">
    <location>
        <begin position="5"/>
        <end position="132"/>
    </location>
</feature>
<dbReference type="InterPro" id="IPR020476">
    <property type="entry name" value="Nudix_hydrolase"/>
</dbReference>
<comment type="similarity">
    <text evidence="2 4">Belongs to the Nudix hydrolase family.</text>
</comment>
<dbReference type="PROSITE" id="PS00893">
    <property type="entry name" value="NUDIX_BOX"/>
    <property type="match status" value="1"/>
</dbReference>
<evidence type="ECO:0000256" key="1">
    <source>
        <dbReference type="ARBA" id="ARBA00001946"/>
    </source>
</evidence>
<dbReference type="PANTHER" id="PTHR43046:SF14">
    <property type="entry name" value="MUTT_NUDIX FAMILY PROTEIN"/>
    <property type="match status" value="1"/>
</dbReference>
<dbReference type="PANTHER" id="PTHR43046">
    <property type="entry name" value="GDP-MANNOSE MANNOSYL HYDROLASE"/>
    <property type="match status" value="1"/>
</dbReference>
<dbReference type="EMBL" id="BAAAJK010000016">
    <property type="protein sequence ID" value="GAA1391860.1"/>
    <property type="molecule type" value="Genomic_DNA"/>
</dbReference>
<dbReference type="Pfam" id="PF00293">
    <property type="entry name" value="NUDIX"/>
    <property type="match status" value="1"/>
</dbReference>
<dbReference type="Gene3D" id="3.90.79.10">
    <property type="entry name" value="Nucleoside Triphosphate Pyrophosphohydrolase"/>
    <property type="match status" value="1"/>
</dbReference>
<dbReference type="SUPFAM" id="SSF55811">
    <property type="entry name" value="Nudix"/>
    <property type="match status" value="1"/>
</dbReference>
<evidence type="ECO:0000313" key="6">
    <source>
        <dbReference type="EMBL" id="GAA1391860.1"/>
    </source>
</evidence>
<reference evidence="6 7" key="1">
    <citation type="journal article" date="2019" name="Int. J. Syst. Evol. Microbiol.">
        <title>The Global Catalogue of Microorganisms (GCM) 10K type strain sequencing project: providing services to taxonomists for standard genome sequencing and annotation.</title>
        <authorList>
            <consortium name="The Broad Institute Genomics Platform"/>
            <consortium name="The Broad Institute Genome Sequencing Center for Infectious Disease"/>
            <person name="Wu L."/>
            <person name="Ma J."/>
        </authorList>
    </citation>
    <scope>NUCLEOTIDE SEQUENCE [LARGE SCALE GENOMIC DNA]</scope>
    <source>
        <strain evidence="6 7">JCM 11896</strain>
    </source>
</reference>
<keyword evidence="7" id="KW-1185">Reference proteome</keyword>
<sequence>MTDSSRHIACVGGIVHDPDGRLLLVRRANEPGRGLWSVPGGRVEPGEDERSAVVRELAEETGLSVRPGELAGVVVRGPYRIADYRCDLAPGSPVRPTAGDDADDARFVDLAGYDALPVVDGLTGVLREWGALPRI</sequence>
<comment type="cofactor">
    <cofactor evidence="1">
        <name>Mg(2+)</name>
        <dbReference type="ChEBI" id="CHEBI:18420"/>
    </cofactor>
</comment>
<protein>
    <submittedName>
        <fullName evidence="6">NUDIX domain-containing protein</fullName>
    </submittedName>
</protein>
<dbReference type="Proteomes" id="UP001501414">
    <property type="component" value="Unassembled WGS sequence"/>
</dbReference>
<evidence type="ECO:0000256" key="4">
    <source>
        <dbReference type="RuleBase" id="RU003476"/>
    </source>
</evidence>
<evidence type="ECO:0000256" key="3">
    <source>
        <dbReference type="ARBA" id="ARBA00022801"/>
    </source>
</evidence>
<evidence type="ECO:0000259" key="5">
    <source>
        <dbReference type="PROSITE" id="PS51462"/>
    </source>
</evidence>
<evidence type="ECO:0000313" key="7">
    <source>
        <dbReference type="Proteomes" id="UP001501414"/>
    </source>
</evidence>
<keyword evidence="3 4" id="KW-0378">Hydrolase</keyword>